<evidence type="ECO:0000313" key="1">
    <source>
        <dbReference type="EMBL" id="GAG88478.1"/>
    </source>
</evidence>
<proteinExistence type="predicted"/>
<dbReference type="EMBL" id="BART01013059">
    <property type="protein sequence ID" value="GAG88478.1"/>
    <property type="molecule type" value="Genomic_DNA"/>
</dbReference>
<name>X1BWD7_9ZZZZ</name>
<dbReference type="AlphaFoldDB" id="X1BWD7"/>
<feature type="non-terminal residue" evidence="1">
    <location>
        <position position="41"/>
    </location>
</feature>
<reference evidence="1" key="1">
    <citation type="journal article" date="2014" name="Front. Microbiol.">
        <title>High frequency of phylogenetically diverse reductive dehalogenase-homologous genes in deep subseafloor sedimentary metagenomes.</title>
        <authorList>
            <person name="Kawai M."/>
            <person name="Futagami T."/>
            <person name="Toyoda A."/>
            <person name="Takaki Y."/>
            <person name="Nishi S."/>
            <person name="Hori S."/>
            <person name="Arai W."/>
            <person name="Tsubouchi T."/>
            <person name="Morono Y."/>
            <person name="Uchiyama I."/>
            <person name="Ito T."/>
            <person name="Fujiyama A."/>
            <person name="Inagaki F."/>
            <person name="Takami H."/>
        </authorList>
    </citation>
    <scope>NUCLEOTIDE SEQUENCE</scope>
    <source>
        <strain evidence="1">Expedition CK06-06</strain>
    </source>
</reference>
<organism evidence="1">
    <name type="scientific">marine sediment metagenome</name>
    <dbReference type="NCBI Taxonomy" id="412755"/>
    <lineage>
        <taxon>unclassified sequences</taxon>
        <taxon>metagenomes</taxon>
        <taxon>ecological metagenomes</taxon>
    </lineage>
</organism>
<accession>X1BWD7</accession>
<sequence>MHYGITYTRRMQYGQFNDITIGFLNKYNEKGSRHINFSLRI</sequence>
<protein>
    <submittedName>
        <fullName evidence="1">Uncharacterized protein</fullName>
    </submittedName>
</protein>
<gene>
    <name evidence="1" type="ORF">S01H4_26926</name>
</gene>
<comment type="caution">
    <text evidence="1">The sequence shown here is derived from an EMBL/GenBank/DDBJ whole genome shotgun (WGS) entry which is preliminary data.</text>
</comment>